<feature type="domain" description="Four-carbon acid sugar kinase N-terminal" evidence="7">
    <location>
        <begin position="41"/>
        <end position="287"/>
    </location>
</feature>
<dbReference type="InterPro" id="IPR010737">
    <property type="entry name" value="4-carb_acid_sugar_kinase_N"/>
</dbReference>
<keyword evidence="10" id="KW-1185">Reference proteome</keyword>
<dbReference type="InterPro" id="IPR042213">
    <property type="entry name" value="NBD_C_sf"/>
</dbReference>
<evidence type="ECO:0000256" key="4">
    <source>
        <dbReference type="ARBA" id="ARBA00022777"/>
    </source>
</evidence>
<evidence type="ECO:0000256" key="1">
    <source>
        <dbReference type="ARBA" id="ARBA00005715"/>
    </source>
</evidence>
<evidence type="ECO:0000256" key="2">
    <source>
        <dbReference type="ARBA" id="ARBA00022679"/>
    </source>
</evidence>
<dbReference type="InterPro" id="IPR031475">
    <property type="entry name" value="NBD_C"/>
</dbReference>
<comment type="similarity">
    <text evidence="1">Belongs to the four-carbon acid sugar kinase family.</text>
</comment>
<keyword evidence="4" id="KW-0418">Kinase</keyword>
<keyword evidence="5" id="KW-0067">ATP-binding</keyword>
<dbReference type="Pfam" id="PF07005">
    <property type="entry name" value="SBD_N"/>
    <property type="match status" value="1"/>
</dbReference>
<proteinExistence type="inferred from homology"/>
<evidence type="ECO:0000259" key="7">
    <source>
        <dbReference type="Pfam" id="PF07005"/>
    </source>
</evidence>
<dbReference type="RefSeq" id="WP_312855569.1">
    <property type="nucleotide sequence ID" value="NZ_BAABGK010000041.1"/>
</dbReference>
<dbReference type="Gene3D" id="3.40.980.20">
    <property type="entry name" value="Four-carbon acid sugar kinase, nucleotide binding domain"/>
    <property type="match status" value="1"/>
</dbReference>
<sequence length="492" mass="50590">MASLNSRALPAQELLSTLPAAPMLDAATVRAARALARPPVLIVLDDDPTGTQSVSNLPVLTRWDVEDLEWGLRQETGGEPVPALYVLTNTRSLGEAEAATRNTEIATAALQAAENLGVRVGFVSRGDSTLRGHYPLEPDTLAAAITAHGGAPIDGVLIAPGFPDAGRITVNSTHYCVIDGMAIPAAETEFAADATFGYASSHLAQYVQEKSGGRISASDVLAVTLDTIRNGGPEAVAAVLLQASNATPIVIDFVVEEDLRVVALGLLLAQDRGRTFLHRVGPPFVRAIVGQDQAPPLTGTDVYAGLTPSANGGLIVVGSHVGVTTRQLARLKEASPETTTVELDVPSLVTQDGTDHPDRAAHLANAVAAICAALATGNVILQTSRALLTTADAQSSLALSRSVSAAVVTAVQQVLAATAPRFVIAKGGITSSDVAAFGLGIRHAIVRGPMLPGIVSLWEPQDGPATGIPYVVFAGNVGTDDSLAEVAAKLSA</sequence>
<dbReference type="Proteomes" id="UP000523000">
    <property type="component" value="Unassembled WGS sequence"/>
</dbReference>
<protein>
    <submittedName>
        <fullName evidence="9">Uncharacterized protein YgbK (DUF1537 family)</fullName>
    </submittedName>
</protein>
<evidence type="ECO:0000256" key="5">
    <source>
        <dbReference type="ARBA" id="ARBA00022840"/>
    </source>
</evidence>
<dbReference type="InterPro" id="IPR037051">
    <property type="entry name" value="4-carb_acid_sugar_kinase_N_sf"/>
</dbReference>
<gene>
    <name evidence="9" type="ORF">E9229_000366</name>
</gene>
<dbReference type="EMBL" id="JACHVS010000001">
    <property type="protein sequence ID" value="MBB2994175.1"/>
    <property type="molecule type" value="Genomic_DNA"/>
</dbReference>
<evidence type="ECO:0000259" key="8">
    <source>
        <dbReference type="Pfam" id="PF17042"/>
    </source>
</evidence>
<keyword evidence="3" id="KW-0547">Nucleotide-binding</keyword>
<keyword evidence="6" id="KW-0119">Carbohydrate metabolism</keyword>
<dbReference type="SUPFAM" id="SSF142764">
    <property type="entry name" value="YgbK-like"/>
    <property type="match status" value="1"/>
</dbReference>
<evidence type="ECO:0000256" key="6">
    <source>
        <dbReference type="ARBA" id="ARBA00023277"/>
    </source>
</evidence>
<keyword evidence="2" id="KW-0808">Transferase</keyword>
<dbReference type="AlphaFoldDB" id="A0A839QI31"/>
<name>A0A839QI31_9MICC</name>
<reference evidence="9 10" key="1">
    <citation type="submission" date="2020-08" db="EMBL/GenBank/DDBJ databases">
        <title>Sequencing the genomes of 1000 actinobacteria strains.</title>
        <authorList>
            <person name="Klenk H.-P."/>
        </authorList>
    </citation>
    <scope>NUCLEOTIDE SEQUENCE [LARGE SCALE GENOMIC DNA]</scope>
    <source>
        <strain evidence="9 10">DSM 22826</strain>
    </source>
</reference>
<accession>A0A839QI31</accession>
<evidence type="ECO:0000313" key="10">
    <source>
        <dbReference type="Proteomes" id="UP000523000"/>
    </source>
</evidence>
<feature type="domain" description="Four-carbon acid sugar kinase nucleotide binding" evidence="8">
    <location>
        <begin position="314"/>
        <end position="483"/>
    </location>
</feature>
<dbReference type="GO" id="GO:0005524">
    <property type="term" value="F:ATP binding"/>
    <property type="evidence" value="ECO:0007669"/>
    <property type="project" value="UniProtKB-KW"/>
</dbReference>
<comment type="caution">
    <text evidence="9">The sequence shown here is derived from an EMBL/GenBank/DDBJ whole genome shotgun (WGS) entry which is preliminary data.</text>
</comment>
<dbReference type="GO" id="GO:0016301">
    <property type="term" value="F:kinase activity"/>
    <property type="evidence" value="ECO:0007669"/>
    <property type="project" value="UniProtKB-KW"/>
</dbReference>
<organism evidence="9 10">
    <name type="scientific">Paeniglutamicibacter cryotolerans</name>
    <dbReference type="NCBI Taxonomy" id="670079"/>
    <lineage>
        <taxon>Bacteria</taxon>
        <taxon>Bacillati</taxon>
        <taxon>Actinomycetota</taxon>
        <taxon>Actinomycetes</taxon>
        <taxon>Micrococcales</taxon>
        <taxon>Micrococcaceae</taxon>
        <taxon>Paeniglutamicibacter</taxon>
    </lineage>
</organism>
<evidence type="ECO:0000256" key="3">
    <source>
        <dbReference type="ARBA" id="ARBA00022741"/>
    </source>
</evidence>
<evidence type="ECO:0000313" key="9">
    <source>
        <dbReference type="EMBL" id="MBB2994175.1"/>
    </source>
</evidence>
<dbReference type="Gene3D" id="3.40.50.10840">
    <property type="entry name" value="Putative sugar-binding, N-terminal domain"/>
    <property type="match status" value="1"/>
</dbReference>
<dbReference type="Pfam" id="PF17042">
    <property type="entry name" value="NBD_C"/>
    <property type="match status" value="1"/>
</dbReference>